<feature type="region of interest" description="Disordered" evidence="1">
    <location>
        <begin position="207"/>
        <end position="229"/>
    </location>
</feature>
<protein>
    <submittedName>
        <fullName evidence="2">Uncharacterized protein</fullName>
    </submittedName>
</protein>
<organism evidence="2">
    <name type="scientific">Timema bartmani</name>
    <dbReference type="NCBI Taxonomy" id="61472"/>
    <lineage>
        <taxon>Eukaryota</taxon>
        <taxon>Metazoa</taxon>
        <taxon>Ecdysozoa</taxon>
        <taxon>Arthropoda</taxon>
        <taxon>Hexapoda</taxon>
        <taxon>Insecta</taxon>
        <taxon>Pterygota</taxon>
        <taxon>Neoptera</taxon>
        <taxon>Polyneoptera</taxon>
        <taxon>Phasmatodea</taxon>
        <taxon>Timematodea</taxon>
        <taxon>Timematoidea</taxon>
        <taxon>Timematidae</taxon>
        <taxon>Timema</taxon>
    </lineage>
</organism>
<feature type="compositionally biased region" description="Basic and acidic residues" evidence="1">
    <location>
        <begin position="1"/>
        <end position="10"/>
    </location>
</feature>
<name>A0A7R9HYI0_9NEOP</name>
<dbReference type="EMBL" id="OD565075">
    <property type="protein sequence ID" value="CAD7440762.1"/>
    <property type="molecule type" value="Genomic_DNA"/>
</dbReference>
<proteinExistence type="predicted"/>
<feature type="region of interest" description="Disordered" evidence="1">
    <location>
        <begin position="1"/>
        <end position="60"/>
    </location>
</feature>
<evidence type="ECO:0000313" key="2">
    <source>
        <dbReference type="EMBL" id="CAD7440762.1"/>
    </source>
</evidence>
<dbReference type="AlphaFoldDB" id="A0A7R9HYI0"/>
<gene>
    <name evidence="2" type="ORF">TBIB3V08_LOCUS3253</name>
</gene>
<reference evidence="2" key="1">
    <citation type="submission" date="2020-11" db="EMBL/GenBank/DDBJ databases">
        <authorList>
            <person name="Tran Van P."/>
        </authorList>
    </citation>
    <scope>NUCLEOTIDE SEQUENCE</scope>
</reference>
<feature type="compositionally biased region" description="Acidic residues" evidence="1">
    <location>
        <begin position="26"/>
        <end position="37"/>
    </location>
</feature>
<evidence type="ECO:0000256" key="1">
    <source>
        <dbReference type="SAM" id="MobiDB-lite"/>
    </source>
</evidence>
<accession>A0A7R9HYI0</accession>
<sequence length="229" mass="25973">MEKKYIEKRAQGRSTKRRESQAVNRDDDDDDDDDDDGYDKLDPIYLSPKPIPPKFPLGRNDKETEADVGICLHVAKQRVSLELCAFCNSNAAGQLKGLPTQFAKRGWNMRPAVQVAELNHSSSKKSGNVRTPKMFAALHRLAYKSRKSTLAAKPTPLLAVEQSTRLSAKSLTMMSLQYLRDYQSTLEQERGLNQWKGPERICVHENAKNHRGNHHSGNKMKRNLAEKEE</sequence>
<feature type="compositionally biased region" description="Basic residues" evidence="1">
    <location>
        <begin position="209"/>
        <end position="222"/>
    </location>
</feature>